<proteinExistence type="predicted"/>
<name>A0AAV6SQJ5_SOLSE</name>
<accession>A0AAV6SQJ5</accession>
<reference evidence="1 2" key="1">
    <citation type="journal article" date="2021" name="Sci. Rep.">
        <title>Chromosome anchoring in Senegalese sole (Solea senegalensis) reveals sex-associated markers and genome rearrangements in flatfish.</title>
        <authorList>
            <person name="Guerrero-Cozar I."/>
            <person name="Gomez-Garrido J."/>
            <person name="Berbel C."/>
            <person name="Martinez-Blanch J.F."/>
            <person name="Alioto T."/>
            <person name="Claros M.G."/>
            <person name="Gagnaire P.A."/>
            <person name="Manchado M."/>
        </authorList>
    </citation>
    <scope>NUCLEOTIDE SEQUENCE [LARGE SCALE GENOMIC DNA]</scope>
    <source>
        <strain evidence="1">Sse05_10M</strain>
    </source>
</reference>
<sequence length="190" mass="21495">MSTDIIVLLIRTWAQKTHAQNAYILYVPLDCDLVDEHSLKRLRCLMSGSTWPIKPSTCIDIFTQSSIALPFFPIPSDVVAAEEVKVWPCETNCGQNGAWFPFPGSDLRRHPRCRRRCVAALMLTEVPAKKMRMWEENGEQNELSVFALNGTGNIEIAIVPQITAAPIVPVHERVRVFYSLRDSFNSAEYT</sequence>
<dbReference type="EMBL" id="JAGKHQ010000003">
    <property type="protein sequence ID" value="KAG7519330.1"/>
    <property type="molecule type" value="Genomic_DNA"/>
</dbReference>
<dbReference type="Proteomes" id="UP000693946">
    <property type="component" value="Linkage Group LG11"/>
</dbReference>
<gene>
    <name evidence="1" type="ORF">JOB18_006191</name>
</gene>
<evidence type="ECO:0000313" key="2">
    <source>
        <dbReference type="Proteomes" id="UP000693946"/>
    </source>
</evidence>
<organism evidence="1 2">
    <name type="scientific">Solea senegalensis</name>
    <name type="common">Senegalese sole</name>
    <dbReference type="NCBI Taxonomy" id="28829"/>
    <lineage>
        <taxon>Eukaryota</taxon>
        <taxon>Metazoa</taxon>
        <taxon>Chordata</taxon>
        <taxon>Craniata</taxon>
        <taxon>Vertebrata</taxon>
        <taxon>Euteleostomi</taxon>
        <taxon>Actinopterygii</taxon>
        <taxon>Neopterygii</taxon>
        <taxon>Teleostei</taxon>
        <taxon>Neoteleostei</taxon>
        <taxon>Acanthomorphata</taxon>
        <taxon>Carangaria</taxon>
        <taxon>Pleuronectiformes</taxon>
        <taxon>Pleuronectoidei</taxon>
        <taxon>Soleidae</taxon>
        <taxon>Solea</taxon>
    </lineage>
</organism>
<evidence type="ECO:0000313" key="1">
    <source>
        <dbReference type="EMBL" id="KAG7519330.1"/>
    </source>
</evidence>
<comment type="caution">
    <text evidence="1">The sequence shown here is derived from an EMBL/GenBank/DDBJ whole genome shotgun (WGS) entry which is preliminary data.</text>
</comment>
<keyword evidence="2" id="KW-1185">Reference proteome</keyword>
<dbReference type="AlphaFoldDB" id="A0AAV6SQJ5"/>
<protein>
    <submittedName>
        <fullName evidence="1">Uncharacterized protein</fullName>
    </submittedName>
</protein>